<protein>
    <submittedName>
        <fullName evidence="1">Uncharacterized protein</fullName>
    </submittedName>
</protein>
<dbReference type="RefSeq" id="WP_347923685.1">
    <property type="nucleotide sequence ID" value="NZ_CP157199.1"/>
</dbReference>
<proteinExistence type="predicted"/>
<evidence type="ECO:0000313" key="1">
    <source>
        <dbReference type="EMBL" id="XBG61263.1"/>
    </source>
</evidence>
<gene>
    <name evidence="1" type="ORF">ABGB03_15525</name>
</gene>
<reference evidence="1" key="1">
    <citation type="submission" date="2024-05" db="EMBL/GenBank/DDBJ databases">
        <title>Pontimicrobium maritimus sp. nov., isolated form sea water.</title>
        <authorList>
            <person name="Muhammad N."/>
            <person name="Vuong T.Q."/>
            <person name="Han H.L."/>
            <person name="Kim S.-G."/>
        </authorList>
    </citation>
    <scope>NUCLEOTIDE SEQUENCE</scope>
    <source>
        <strain evidence="1">SW4</strain>
    </source>
</reference>
<dbReference type="AlphaFoldDB" id="A0AAU7BT19"/>
<name>A0AAU7BT19_9FLAO</name>
<organism evidence="1">
    <name type="scientific">Pontimicrobium sp. SW4</name>
    <dbReference type="NCBI Taxonomy" id="3153519"/>
    <lineage>
        <taxon>Bacteria</taxon>
        <taxon>Pseudomonadati</taxon>
        <taxon>Bacteroidota</taxon>
        <taxon>Flavobacteriia</taxon>
        <taxon>Flavobacteriales</taxon>
        <taxon>Flavobacteriaceae</taxon>
        <taxon>Pontimicrobium</taxon>
    </lineage>
</organism>
<sequence>MTIKELKTLDHFIERTSMWIYPIDRNTITSFIHGFQAGSDNKCFTSTLKNHLESKHNIYGSNQGWPNQVSLYAEKKEMNWSNAFFELGKIILKELKKL</sequence>
<dbReference type="EMBL" id="CP157199">
    <property type="protein sequence ID" value="XBG61263.1"/>
    <property type="molecule type" value="Genomic_DNA"/>
</dbReference>
<accession>A0AAU7BT19</accession>